<dbReference type="PANTHER" id="PTHR42305">
    <property type="entry name" value="MEMBRANE PROTEIN RV1733C-RELATED"/>
    <property type="match status" value="1"/>
</dbReference>
<proteinExistence type="predicted"/>
<evidence type="ECO:0000313" key="4">
    <source>
        <dbReference type="Proteomes" id="UP001143463"/>
    </source>
</evidence>
<dbReference type="Proteomes" id="UP001143463">
    <property type="component" value="Unassembled WGS sequence"/>
</dbReference>
<organism evidence="3 4">
    <name type="scientific">Pseudonocardia halophobica</name>
    <dbReference type="NCBI Taxonomy" id="29401"/>
    <lineage>
        <taxon>Bacteria</taxon>
        <taxon>Bacillati</taxon>
        <taxon>Actinomycetota</taxon>
        <taxon>Actinomycetes</taxon>
        <taxon>Pseudonocardiales</taxon>
        <taxon>Pseudonocardiaceae</taxon>
        <taxon>Pseudonocardia</taxon>
    </lineage>
</organism>
<reference evidence="3" key="1">
    <citation type="journal article" date="2014" name="Int. J. Syst. Evol. Microbiol.">
        <title>Complete genome sequence of Corynebacterium casei LMG S-19264T (=DSM 44701T), isolated from a smear-ripened cheese.</title>
        <authorList>
            <consortium name="US DOE Joint Genome Institute (JGI-PGF)"/>
            <person name="Walter F."/>
            <person name="Albersmeier A."/>
            <person name="Kalinowski J."/>
            <person name="Ruckert C."/>
        </authorList>
    </citation>
    <scope>NUCLEOTIDE SEQUENCE</scope>
    <source>
        <strain evidence="3">VKM Ac-1069</strain>
    </source>
</reference>
<protein>
    <recommendedName>
        <fullName evidence="5">Transmembrane protein</fullName>
    </recommendedName>
</protein>
<feature type="region of interest" description="Disordered" evidence="1">
    <location>
        <begin position="29"/>
        <end position="62"/>
    </location>
</feature>
<feature type="compositionally biased region" description="Basic and acidic residues" evidence="1">
    <location>
        <begin position="46"/>
        <end position="55"/>
    </location>
</feature>
<dbReference type="InterPro" id="IPR039708">
    <property type="entry name" value="MT1774/Rv1733c-like"/>
</dbReference>
<evidence type="ECO:0008006" key="5">
    <source>
        <dbReference type="Google" id="ProtNLM"/>
    </source>
</evidence>
<keyword evidence="2" id="KW-0812">Transmembrane</keyword>
<dbReference type="PANTHER" id="PTHR42305:SF1">
    <property type="entry name" value="MEMBRANE PROTEIN RV1733C-RELATED"/>
    <property type="match status" value="1"/>
</dbReference>
<accession>A0A9W6NY17</accession>
<evidence type="ECO:0000313" key="3">
    <source>
        <dbReference type="EMBL" id="GLL13303.1"/>
    </source>
</evidence>
<gene>
    <name evidence="3" type="ORF">GCM10017577_44460</name>
</gene>
<feature type="transmembrane region" description="Helical" evidence="2">
    <location>
        <begin position="192"/>
        <end position="217"/>
    </location>
</feature>
<keyword evidence="4" id="KW-1185">Reference proteome</keyword>
<sequence length="243" mass="25329">MTARFPMVTDPTVKWVSLTLPGSAAGRTVEVSPWRGTPNVQPHRPGNPDHSDRPHPYSAVGTDRIPRRATDRVESAASWLLGVLGLVLVAVAVLTGLQLHGNGLEQARADAVNRISVEATLLEPVDGAIGVDAAASTAQVTAPASWTAPDGRVHTGTVPVLGSQPAGSTVPVWVDRSSGAIAPPPVDALQAAVTGVVGGLLVLLVGVLVLLGLRALVHARCAARNHAAWAREWARYEPLWSGR</sequence>
<evidence type="ECO:0000256" key="1">
    <source>
        <dbReference type="SAM" id="MobiDB-lite"/>
    </source>
</evidence>
<keyword evidence="2" id="KW-0472">Membrane</keyword>
<dbReference type="EMBL" id="BSFQ01000020">
    <property type="protein sequence ID" value="GLL13303.1"/>
    <property type="molecule type" value="Genomic_DNA"/>
</dbReference>
<comment type="caution">
    <text evidence="3">The sequence shown here is derived from an EMBL/GenBank/DDBJ whole genome shotgun (WGS) entry which is preliminary data.</text>
</comment>
<dbReference type="AlphaFoldDB" id="A0A9W6NY17"/>
<evidence type="ECO:0000256" key="2">
    <source>
        <dbReference type="SAM" id="Phobius"/>
    </source>
</evidence>
<keyword evidence="2" id="KW-1133">Transmembrane helix</keyword>
<name>A0A9W6NY17_9PSEU</name>
<feature type="transmembrane region" description="Helical" evidence="2">
    <location>
        <begin position="76"/>
        <end position="97"/>
    </location>
</feature>
<reference evidence="3" key="2">
    <citation type="submission" date="2023-01" db="EMBL/GenBank/DDBJ databases">
        <authorList>
            <person name="Sun Q."/>
            <person name="Evtushenko L."/>
        </authorList>
    </citation>
    <scope>NUCLEOTIDE SEQUENCE</scope>
    <source>
        <strain evidence="3">VKM Ac-1069</strain>
    </source>
</reference>